<feature type="repeat" description="PPR" evidence="3">
    <location>
        <begin position="244"/>
        <end position="278"/>
    </location>
</feature>
<evidence type="ECO:0000256" key="3">
    <source>
        <dbReference type="PROSITE-ProRule" id="PRU00708"/>
    </source>
</evidence>
<name>A0A6P5SDV6_PRUAV</name>
<evidence type="ECO:0000256" key="2">
    <source>
        <dbReference type="ARBA" id="ARBA00022737"/>
    </source>
</evidence>
<dbReference type="InterPro" id="IPR011990">
    <property type="entry name" value="TPR-like_helical_dom_sf"/>
</dbReference>
<dbReference type="InterPro" id="IPR046848">
    <property type="entry name" value="E_motif"/>
</dbReference>
<dbReference type="FunFam" id="1.25.40.10:FF:000987">
    <property type="entry name" value="Pentatricopeptide repeat-containing protein At3g14330"/>
    <property type="match status" value="1"/>
</dbReference>
<organism evidence="5 6">
    <name type="scientific">Prunus avium</name>
    <name type="common">Cherry</name>
    <name type="synonym">Cerasus avium</name>
    <dbReference type="NCBI Taxonomy" id="42229"/>
    <lineage>
        <taxon>Eukaryota</taxon>
        <taxon>Viridiplantae</taxon>
        <taxon>Streptophyta</taxon>
        <taxon>Embryophyta</taxon>
        <taxon>Tracheophyta</taxon>
        <taxon>Spermatophyta</taxon>
        <taxon>Magnoliopsida</taxon>
        <taxon>eudicotyledons</taxon>
        <taxon>Gunneridae</taxon>
        <taxon>Pentapetalae</taxon>
        <taxon>rosids</taxon>
        <taxon>fabids</taxon>
        <taxon>Rosales</taxon>
        <taxon>Rosaceae</taxon>
        <taxon>Amygdaloideae</taxon>
        <taxon>Amygdaleae</taxon>
        <taxon>Prunus</taxon>
    </lineage>
</organism>
<evidence type="ECO:0000259" key="4">
    <source>
        <dbReference type="Pfam" id="PF14432"/>
    </source>
</evidence>
<comment type="similarity">
    <text evidence="1">Belongs to the PPR family. PCMP-H subfamily.</text>
</comment>
<evidence type="ECO:0000313" key="6">
    <source>
        <dbReference type="RefSeq" id="XP_021812033.1"/>
    </source>
</evidence>
<protein>
    <submittedName>
        <fullName evidence="6">Pentatricopeptide repeat-containing protein At3g14330</fullName>
    </submittedName>
</protein>
<keyword evidence="5" id="KW-1185">Reference proteome</keyword>
<feature type="repeat" description="PPR" evidence="3">
    <location>
        <begin position="380"/>
        <end position="415"/>
    </location>
</feature>
<dbReference type="KEGG" id="pavi:110755166"/>
<evidence type="ECO:0000256" key="1">
    <source>
        <dbReference type="ARBA" id="ARBA00006643"/>
    </source>
</evidence>
<dbReference type="Pfam" id="PF14432">
    <property type="entry name" value="DYW_deaminase"/>
    <property type="match status" value="1"/>
</dbReference>
<dbReference type="InterPro" id="IPR032867">
    <property type="entry name" value="DYW_dom"/>
</dbReference>
<dbReference type="Pfam" id="PF20431">
    <property type="entry name" value="E_motif"/>
    <property type="match status" value="1"/>
</dbReference>
<reference evidence="6" key="1">
    <citation type="submission" date="2025-08" db="UniProtKB">
        <authorList>
            <consortium name="RefSeq"/>
        </authorList>
    </citation>
    <scope>IDENTIFICATION</scope>
</reference>
<dbReference type="GO" id="GO:0003729">
    <property type="term" value="F:mRNA binding"/>
    <property type="evidence" value="ECO:0007669"/>
    <property type="project" value="UniProtKB-ARBA"/>
</dbReference>
<sequence length="653" mass="72901">MIAAISLSTNIPAASTNITVTSGPNGTKKHSKPLTSTLKWLAKSGKLDEALRLIESSPSRLTFTELDVEAYSLLLHTCISRKSLEHGQRLYLQLLLSKDKGNNHGLLHDPTLKSKLITLYSVCGRMDEARSVFEDGLEDEQVPESVWVAMAIGYLRNGYLVEALLVYCDMLIRFVQPGNFAFSMALKACAELPELRVGRAVHAQIVKSIEQPDQVVNNALLRLYAENGCSVEVFRVFDTMPERNVVSWNSLIASFARRDQVFESLDSFRRMQGEGMGFSWVTLTTILPVCGRLTALHCGKEIHAHIVKSTKRPDVPVLNSLIDMYAKSGEIDYCKRVFERMQSKDLTSWNTLLTGYANNGFIEEGMRLFDLMIESGVRPDGVTFIALLSGCSHAGLTDEGQRLFNKMKLVYGVSPTVEHYACLVDLLGRAGRIKEALDVVERMPMKPSGSIWGSLLNSCRLEGNVSLAECAAKELFELEPTNPGNYVMLSNVYANAGMWNGVNRVRELMKHRGIKKDAGCSWVQIRNRIHTFLAGGGFEFRNSAEFKKVWNELTDAMKELGYILDTSVVLHEVNEETKAMWVCGHSERVAVTFALVHTAAGMPIRITKNIRICADCHSWVKLVSVITGRLIVLRDTNRFHHFKGGACSCKDHW</sequence>
<dbReference type="FunFam" id="1.25.40.10:FF:000031">
    <property type="entry name" value="Pentatricopeptide repeat-containing protein mitochondrial"/>
    <property type="match status" value="1"/>
</dbReference>
<dbReference type="GeneID" id="110755166"/>
<dbReference type="FunFam" id="1.25.40.10:FF:001389">
    <property type="entry name" value="Pentatricopeptide repeat-containing protein At3g14330"/>
    <property type="match status" value="1"/>
</dbReference>
<dbReference type="PROSITE" id="PS51375">
    <property type="entry name" value="PPR"/>
    <property type="match status" value="4"/>
</dbReference>
<dbReference type="InterPro" id="IPR046960">
    <property type="entry name" value="PPR_At4g14850-like_plant"/>
</dbReference>
<dbReference type="Gene3D" id="1.25.40.10">
    <property type="entry name" value="Tetratricopeptide repeat domain"/>
    <property type="match status" value="4"/>
</dbReference>
<proteinExistence type="inferred from homology"/>
<dbReference type="PANTHER" id="PTHR47926">
    <property type="entry name" value="PENTATRICOPEPTIDE REPEAT-CONTAINING PROTEIN"/>
    <property type="match status" value="1"/>
</dbReference>
<accession>A0A6P5SDV6</accession>
<dbReference type="GO" id="GO:0009451">
    <property type="term" value="P:RNA modification"/>
    <property type="evidence" value="ECO:0007669"/>
    <property type="project" value="InterPro"/>
</dbReference>
<dbReference type="FunFam" id="1.25.40.10:FF:000366">
    <property type="entry name" value="Pentatricopeptide (PPR) repeat-containing protein"/>
    <property type="match status" value="1"/>
</dbReference>
<gene>
    <name evidence="6" type="primary">LOC110755166</name>
</gene>
<dbReference type="Pfam" id="PF12854">
    <property type="entry name" value="PPR_1"/>
    <property type="match status" value="1"/>
</dbReference>
<dbReference type="RefSeq" id="XP_021812033.1">
    <property type="nucleotide sequence ID" value="XM_021956341.1"/>
</dbReference>
<dbReference type="Proteomes" id="UP000515124">
    <property type="component" value="Unplaced"/>
</dbReference>
<dbReference type="Pfam" id="PF13041">
    <property type="entry name" value="PPR_2"/>
    <property type="match status" value="1"/>
</dbReference>
<dbReference type="AlphaFoldDB" id="A0A6P5SDV6"/>
<feature type="repeat" description="PPR" evidence="3">
    <location>
        <begin position="314"/>
        <end position="344"/>
    </location>
</feature>
<evidence type="ECO:0000313" key="5">
    <source>
        <dbReference type="Proteomes" id="UP000515124"/>
    </source>
</evidence>
<dbReference type="InterPro" id="IPR002885">
    <property type="entry name" value="PPR_rpt"/>
</dbReference>
<feature type="domain" description="DYW" evidence="4">
    <location>
        <begin position="561"/>
        <end position="653"/>
    </location>
</feature>
<dbReference type="Pfam" id="PF01535">
    <property type="entry name" value="PPR"/>
    <property type="match status" value="4"/>
</dbReference>
<feature type="repeat" description="PPR" evidence="3">
    <location>
        <begin position="345"/>
        <end position="379"/>
    </location>
</feature>
<dbReference type="NCBIfam" id="TIGR00756">
    <property type="entry name" value="PPR"/>
    <property type="match status" value="3"/>
</dbReference>
<keyword evidence="2" id="KW-0677">Repeat</keyword>
<dbReference type="GO" id="GO:0008270">
    <property type="term" value="F:zinc ion binding"/>
    <property type="evidence" value="ECO:0007669"/>
    <property type="project" value="InterPro"/>
</dbReference>